<protein>
    <submittedName>
        <fullName evidence="2">Uncharacterized protein</fullName>
    </submittedName>
</protein>
<feature type="transmembrane region" description="Helical" evidence="1">
    <location>
        <begin position="41"/>
        <end position="63"/>
    </location>
</feature>
<gene>
    <name evidence="2" type="ORF">EEDITHA_LOCUS17036</name>
</gene>
<evidence type="ECO:0000256" key="1">
    <source>
        <dbReference type="SAM" id="Phobius"/>
    </source>
</evidence>
<keyword evidence="1" id="KW-0812">Transmembrane</keyword>
<dbReference type="EMBL" id="CAKOGL010000025">
    <property type="protein sequence ID" value="CAH2102398.1"/>
    <property type="molecule type" value="Genomic_DNA"/>
</dbReference>
<dbReference type="Proteomes" id="UP001153954">
    <property type="component" value="Unassembled WGS sequence"/>
</dbReference>
<reference evidence="2" key="1">
    <citation type="submission" date="2022-03" db="EMBL/GenBank/DDBJ databases">
        <authorList>
            <person name="Tunstrom K."/>
        </authorList>
    </citation>
    <scope>NUCLEOTIDE SEQUENCE</scope>
</reference>
<keyword evidence="1" id="KW-1133">Transmembrane helix</keyword>
<evidence type="ECO:0000313" key="2">
    <source>
        <dbReference type="EMBL" id="CAH2102398.1"/>
    </source>
</evidence>
<dbReference type="AlphaFoldDB" id="A0AAU9UT97"/>
<proteinExistence type="predicted"/>
<accession>A0AAU9UT97</accession>
<keyword evidence="1" id="KW-0472">Membrane</keyword>
<evidence type="ECO:0000313" key="3">
    <source>
        <dbReference type="Proteomes" id="UP001153954"/>
    </source>
</evidence>
<keyword evidence="3" id="KW-1185">Reference proteome</keyword>
<name>A0AAU9UT97_EUPED</name>
<comment type="caution">
    <text evidence="2">The sequence shown here is derived from an EMBL/GenBank/DDBJ whole genome shotgun (WGS) entry which is preliminary data.</text>
</comment>
<organism evidence="2 3">
    <name type="scientific">Euphydryas editha</name>
    <name type="common">Edith's checkerspot</name>
    <dbReference type="NCBI Taxonomy" id="104508"/>
    <lineage>
        <taxon>Eukaryota</taxon>
        <taxon>Metazoa</taxon>
        <taxon>Ecdysozoa</taxon>
        <taxon>Arthropoda</taxon>
        <taxon>Hexapoda</taxon>
        <taxon>Insecta</taxon>
        <taxon>Pterygota</taxon>
        <taxon>Neoptera</taxon>
        <taxon>Endopterygota</taxon>
        <taxon>Lepidoptera</taxon>
        <taxon>Glossata</taxon>
        <taxon>Ditrysia</taxon>
        <taxon>Papilionoidea</taxon>
        <taxon>Nymphalidae</taxon>
        <taxon>Nymphalinae</taxon>
        <taxon>Euphydryas</taxon>
    </lineage>
</organism>
<sequence length="408" mass="47977">MNIERIQQFAVNKEMANGASSIFGKYWEYALEYFGVPFGQYIIKLFCTIYAYCTLFNLMIFLIKCIPTGIYMHKFIKNTYIASRERLKQKQLELEDIKLQIEIINTKLRLRDAEFAERRDLLRRKVEQLRIVRKRVHEIIFTNDELRNTFNGNASWEDETNCNVSSTREEECKFIVGLLNEMKSEQVDTPERDTIKMSCAEHSAEPFSAENSVYSSANDGENKQDYHVKIVKVTNVYKVAYLRHFIKQKRIRRATKQALLRKKMDNIKKLLDDWHKTLKMVINHKLSLVNLDSQHLEIVSQEAMGDFSKPKFNNSSDSDSDFRNSADSCQDDYCISWSQNQYQPVSNYDEFNMNFEVRRDGYDLEECFNKYSNNDDKCDCSTNAGILFVVPEETNSQVEIEEIKNDQE</sequence>